<dbReference type="InterPro" id="IPR017452">
    <property type="entry name" value="GPCR_Rhodpsn_7TM"/>
</dbReference>
<evidence type="ECO:0000256" key="8">
    <source>
        <dbReference type="ARBA" id="ARBA00023224"/>
    </source>
</evidence>
<evidence type="ECO:0000256" key="3">
    <source>
        <dbReference type="ARBA" id="ARBA00022692"/>
    </source>
</evidence>
<keyword evidence="3 9" id="KW-0812">Transmembrane</keyword>
<dbReference type="GO" id="GO:0006955">
    <property type="term" value="P:immune response"/>
    <property type="evidence" value="ECO:0007669"/>
    <property type="project" value="TreeGrafter"/>
</dbReference>
<proteinExistence type="predicted"/>
<keyword evidence="7" id="KW-0675">Receptor</keyword>
<feature type="transmembrane region" description="Helical" evidence="9">
    <location>
        <begin position="253"/>
        <end position="272"/>
    </location>
</feature>
<feature type="transmembrane region" description="Helical" evidence="9">
    <location>
        <begin position="58"/>
        <end position="78"/>
    </location>
</feature>
<protein>
    <recommendedName>
        <fullName evidence="10">G-protein coupled receptors family 1 profile domain-containing protein</fullName>
    </recommendedName>
</protein>
<dbReference type="EMBL" id="JADWDJ010000012">
    <property type="protein sequence ID" value="KAG5272229.1"/>
    <property type="molecule type" value="Genomic_DNA"/>
</dbReference>
<feature type="transmembrane region" description="Helical" evidence="9">
    <location>
        <begin position="165"/>
        <end position="186"/>
    </location>
</feature>
<keyword evidence="6 9" id="KW-0472">Membrane</keyword>
<dbReference type="GO" id="GO:0019957">
    <property type="term" value="F:C-C chemokine binding"/>
    <property type="evidence" value="ECO:0007669"/>
    <property type="project" value="TreeGrafter"/>
</dbReference>
<dbReference type="InterPro" id="IPR050119">
    <property type="entry name" value="CCR1-9-like"/>
</dbReference>
<dbReference type="GO" id="GO:0060326">
    <property type="term" value="P:cell chemotaxis"/>
    <property type="evidence" value="ECO:0007669"/>
    <property type="project" value="TreeGrafter"/>
</dbReference>
<feature type="transmembrane region" description="Helical" evidence="9">
    <location>
        <begin position="124"/>
        <end position="145"/>
    </location>
</feature>
<dbReference type="PRINTS" id="PR00237">
    <property type="entry name" value="GPCRRHODOPSN"/>
</dbReference>
<keyword evidence="2" id="KW-1003">Cell membrane</keyword>
<evidence type="ECO:0000313" key="12">
    <source>
        <dbReference type="Proteomes" id="UP000823561"/>
    </source>
</evidence>
<reference evidence="11" key="1">
    <citation type="submission" date="2020-10" db="EMBL/GenBank/DDBJ databases">
        <title>Chromosome-scale genome assembly of the Allis shad, Alosa alosa.</title>
        <authorList>
            <person name="Margot Z."/>
            <person name="Christophe K."/>
            <person name="Cabau C."/>
            <person name="Louis A."/>
            <person name="Berthelot C."/>
            <person name="Parey E."/>
            <person name="Roest Crollius H."/>
            <person name="Montfort J."/>
            <person name="Robinson-Rechavi M."/>
            <person name="Bucao C."/>
            <person name="Bouchez O."/>
            <person name="Gislard M."/>
            <person name="Lluch J."/>
            <person name="Milhes M."/>
            <person name="Lampietro C."/>
            <person name="Lopez Roques C."/>
            <person name="Donnadieu C."/>
            <person name="Braasch I."/>
            <person name="Desvignes T."/>
            <person name="Postlethwait J."/>
            <person name="Bobe J."/>
            <person name="Guiguen Y."/>
        </authorList>
    </citation>
    <scope>NUCLEOTIDE SEQUENCE</scope>
    <source>
        <strain evidence="11">M-15738</strain>
        <tissue evidence="11">Blood</tissue>
    </source>
</reference>
<gene>
    <name evidence="11" type="ORF">AALO_G00163050</name>
</gene>
<feature type="domain" description="G-protein coupled receptors family 1 profile" evidence="10">
    <location>
        <begin position="67"/>
        <end position="312"/>
    </location>
</feature>
<evidence type="ECO:0000256" key="2">
    <source>
        <dbReference type="ARBA" id="ARBA00022475"/>
    </source>
</evidence>
<feature type="transmembrane region" description="Helical" evidence="9">
    <location>
        <begin position="216"/>
        <end position="238"/>
    </location>
</feature>
<feature type="transmembrane region" description="Helical" evidence="9">
    <location>
        <begin position="90"/>
        <end position="112"/>
    </location>
</feature>
<keyword evidence="8" id="KW-0807">Transducer</keyword>
<evidence type="ECO:0000256" key="9">
    <source>
        <dbReference type="SAM" id="Phobius"/>
    </source>
</evidence>
<dbReference type="GO" id="GO:0016493">
    <property type="term" value="F:C-C chemokine receptor activity"/>
    <property type="evidence" value="ECO:0007669"/>
    <property type="project" value="TreeGrafter"/>
</dbReference>
<keyword evidence="5" id="KW-0297">G-protein coupled receptor</keyword>
<dbReference type="InterPro" id="IPR000276">
    <property type="entry name" value="GPCR_Rhodpsn"/>
</dbReference>
<dbReference type="Gene3D" id="1.20.1070.10">
    <property type="entry name" value="Rhodopsin 7-helix transmembrane proteins"/>
    <property type="match status" value="1"/>
</dbReference>
<keyword evidence="4 9" id="KW-1133">Transmembrane helix</keyword>
<comment type="caution">
    <text evidence="11">The sequence shown here is derived from an EMBL/GenBank/DDBJ whole genome shotgun (WGS) entry which is preliminary data.</text>
</comment>
<dbReference type="PANTHER" id="PTHR10489:SF942">
    <property type="entry name" value="ATYPICAL CHEMOKINE RECEPTOR 2"/>
    <property type="match status" value="1"/>
</dbReference>
<evidence type="ECO:0000256" key="4">
    <source>
        <dbReference type="ARBA" id="ARBA00022989"/>
    </source>
</evidence>
<evidence type="ECO:0000313" key="11">
    <source>
        <dbReference type="EMBL" id="KAG5272229.1"/>
    </source>
</evidence>
<dbReference type="InterPro" id="IPR000355">
    <property type="entry name" value="Chemokine_rcpt"/>
</dbReference>
<dbReference type="GO" id="GO:0009897">
    <property type="term" value="C:external side of plasma membrane"/>
    <property type="evidence" value="ECO:0007669"/>
    <property type="project" value="TreeGrafter"/>
</dbReference>
<feature type="transmembrane region" description="Helical" evidence="9">
    <location>
        <begin position="292"/>
        <end position="314"/>
    </location>
</feature>
<accession>A0AAV6GCG7</accession>
<name>A0AAV6GCG7_9TELE</name>
<dbReference type="Proteomes" id="UP000823561">
    <property type="component" value="Chromosome 12"/>
</dbReference>
<evidence type="ECO:0000256" key="7">
    <source>
        <dbReference type="ARBA" id="ARBA00023170"/>
    </source>
</evidence>
<evidence type="ECO:0000259" key="10">
    <source>
        <dbReference type="PROSITE" id="PS50262"/>
    </source>
</evidence>
<dbReference type="Pfam" id="PF00001">
    <property type="entry name" value="7tm_1"/>
    <property type="match status" value="1"/>
</dbReference>
<dbReference type="PROSITE" id="PS50262">
    <property type="entry name" value="G_PROTEIN_RECEP_F1_2"/>
    <property type="match status" value="1"/>
</dbReference>
<evidence type="ECO:0000256" key="1">
    <source>
        <dbReference type="ARBA" id="ARBA00004651"/>
    </source>
</evidence>
<keyword evidence="12" id="KW-1185">Reference proteome</keyword>
<dbReference type="SUPFAM" id="SSF81321">
    <property type="entry name" value="Family A G protein-coupled receptor-like"/>
    <property type="match status" value="1"/>
</dbReference>
<dbReference type="PRINTS" id="PR00657">
    <property type="entry name" value="CCCHEMOKINER"/>
</dbReference>
<organism evidence="11 12">
    <name type="scientific">Alosa alosa</name>
    <name type="common">allis shad</name>
    <dbReference type="NCBI Taxonomy" id="278164"/>
    <lineage>
        <taxon>Eukaryota</taxon>
        <taxon>Metazoa</taxon>
        <taxon>Chordata</taxon>
        <taxon>Craniata</taxon>
        <taxon>Vertebrata</taxon>
        <taxon>Euteleostomi</taxon>
        <taxon>Actinopterygii</taxon>
        <taxon>Neopterygii</taxon>
        <taxon>Teleostei</taxon>
        <taxon>Clupei</taxon>
        <taxon>Clupeiformes</taxon>
        <taxon>Clupeoidei</taxon>
        <taxon>Clupeidae</taxon>
        <taxon>Alosa</taxon>
    </lineage>
</organism>
<dbReference type="PANTHER" id="PTHR10489">
    <property type="entry name" value="CELL ADHESION MOLECULE"/>
    <property type="match status" value="1"/>
</dbReference>
<evidence type="ECO:0000256" key="6">
    <source>
        <dbReference type="ARBA" id="ARBA00023136"/>
    </source>
</evidence>
<dbReference type="GO" id="GO:0007204">
    <property type="term" value="P:positive regulation of cytosolic calcium ion concentration"/>
    <property type="evidence" value="ECO:0007669"/>
    <property type="project" value="TreeGrafter"/>
</dbReference>
<evidence type="ECO:0000256" key="5">
    <source>
        <dbReference type="ARBA" id="ARBA00023040"/>
    </source>
</evidence>
<comment type="subcellular location">
    <subcellularLocation>
        <location evidence="1">Cell membrane</location>
        <topology evidence="1">Multi-pass membrane protein</topology>
    </subcellularLocation>
</comment>
<dbReference type="GO" id="GO:0019722">
    <property type="term" value="P:calcium-mediated signaling"/>
    <property type="evidence" value="ECO:0007669"/>
    <property type="project" value="TreeGrafter"/>
</dbReference>
<sequence>MHLWKFERDAPSIPLKMDEQTDFEYLDYSEYYDDHHIESFGLCDNTYLKEFAKKFLPAVYSIVAILGTLANAVLIIIFIKYAAIRKIPPLCTTISDLLFGATLPFFAVYAQTNQWIFGQSACKIITYLYTTTLYSSNFSLAFMSLDKYYSVFGGFCSVRIIRISVKCMAFFLWIFSLLAAIPHAYFAETHEHDGHQICTYHHVSTWRTVMKFEENIAGFVVPLIIMSVCSAQISYYMVKKFPNNTCGLLRQELAYVVTFLILWLPYSVVVFLHALQELHILMDCTTHQNLQLAVMLTESLAFMHVFVNPVVYAFQNKRVRKLFRMARSGTAEFLIESSENLSAVELTAVHTTGIST</sequence>
<dbReference type="AlphaFoldDB" id="A0AAV6GCG7"/>